<dbReference type="Proteomes" id="UP000007523">
    <property type="component" value="Chromosome"/>
</dbReference>
<dbReference type="Pfam" id="PF04341">
    <property type="entry name" value="DUF485"/>
    <property type="match status" value="1"/>
</dbReference>
<feature type="transmembrane region" description="Helical" evidence="1">
    <location>
        <begin position="63"/>
        <end position="83"/>
    </location>
</feature>
<organism evidence="2 3">
    <name type="scientific">Paenibacillus mucilaginosus 3016</name>
    <dbReference type="NCBI Taxonomy" id="1116391"/>
    <lineage>
        <taxon>Bacteria</taxon>
        <taxon>Bacillati</taxon>
        <taxon>Bacillota</taxon>
        <taxon>Bacilli</taxon>
        <taxon>Bacillales</taxon>
        <taxon>Paenibacillaceae</taxon>
        <taxon>Paenibacillus</taxon>
    </lineage>
</organism>
<dbReference type="EMBL" id="CP003235">
    <property type="protein sequence ID" value="AFC32812.1"/>
    <property type="molecule type" value="Genomic_DNA"/>
</dbReference>
<keyword evidence="1" id="KW-0812">Transmembrane</keyword>
<dbReference type="AlphaFoldDB" id="H6NRS6"/>
<dbReference type="PANTHER" id="PTHR38441">
    <property type="entry name" value="INTEGRAL MEMBRANE PROTEIN-RELATED"/>
    <property type="match status" value="1"/>
</dbReference>
<reference evidence="2 3" key="1">
    <citation type="journal article" date="2012" name="J. Bacteriol.">
        <title>Complete Genome Sequence of Paenibacillus mucilaginosus 3016, a Bacterium Functional as Microbial Fertilizer.</title>
        <authorList>
            <person name="Ma M."/>
            <person name="Wang Z."/>
            <person name="Li L."/>
            <person name="Jiang X."/>
            <person name="Guan D."/>
            <person name="Cao F."/>
            <person name="Chen H."/>
            <person name="Wang X."/>
            <person name="Shen D."/>
            <person name="Du B."/>
            <person name="Li J."/>
        </authorList>
    </citation>
    <scope>NUCLEOTIDE SEQUENCE [LARGE SCALE GENOMIC DNA]</scope>
    <source>
        <strain evidence="2 3">3016</strain>
    </source>
</reference>
<accession>H6NRS6</accession>
<keyword evidence="1" id="KW-1133">Transmembrane helix</keyword>
<protein>
    <recommendedName>
        <fullName evidence="4">DUF485 domain-containing protein</fullName>
    </recommendedName>
</protein>
<dbReference type="InterPro" id="IPR007436">
    <property type="entry name" value="DUF485"/>
</dbReference>
<gene>
    <name evidence="2" type="ORF">PM3016_6171</name>
</gene>
<dbReference type="KEGG" id="pmq:PM3016_6171"/>
<evidence type="ECO:0000313" key="2">
    <source>
        <dbReference type="EMBL" id="AFC32812.1"/>
    </source>
</evidence>
<dbReference type="STRING" id="1116391.PM3016_6171"/>
<proteinExistence type="predicted"/>
<dbReference type="PANTHER" id="PTHR38441:SF1">
    <property type="entry name" value="MEMBRANE PROTEIN"/>
    <property type="match status" value="1"/>
</dbReference>
<sequence length="102" mass="12115">MKAQVQAKRYADIARTPKFQDLMARKKKFLLPMSLFFLAYYFTLPILTSYSKVLNQPAFGPVTWAWIFAFSQFIMTWALCILYSRKSADYDRMIEEIREEHA</sequence>
<dbReference type="HOGENOM" id="CLU_123372_3_0_9"/>
<evidence type="ECO:0000313" key="3">
    <source>
        <dbReference type="Proteomes" id="UP000007523"/>
    </source>
</evidence>
<dbReference type="RefSeq" id="WP_014372019.1">
    <property type="nucleotide sequence ID" value="NC_016935.1"/>
</dbReference>
<name>H6NRS6_9BACL</name>
<evidence type="ECO:0008006" key="4">
    <source>
        <dbReference type="Google" id="ProtNLM"/>
    </source>
</evidence>
<feature type="transmembrane region" description="Helical" evidence="1">
    <location>
        <begin position="29"/>
        <end position="51"/>
    </location>
</feature>
<keyword evidence="1" id="KW-0472">Membrane</keyword>
<evidence type="ECO:0000256" key="1">
    <source>
        <dbReference type="SAM" id="Phobius"/>
    </source>
</evidence>
<keyword evidence="3" id="KW-1185">Reference proteome</keyword>